<keyword evidence="2" id="KW-0560">Oxidoreductase</keyword>
<accession>A0A1I1GTR8</accession>
<protein>
    <submittedName>
        <fullName evidence="5">Predicted dehydrogenase</fullName>
    </submittedName>
</protein>
<evidence type="ECO:0000259" key="4">
    <source>
        <dbReference type="Pfam" id="PF02894"/>
    </source>
</evidence>
<dbReference type="Gene3D" id="3.30.360.10">
    <property type="entry name" value="Dihydrodipicolinate Reductase, domain 2"/>
    <property type="match status" value="1"/>
</dbReference>
<evidence type="ECO:0000256" key="2">
    <source>
        <dbReference type="ARBA" id="ARBA00023002"/>
    </source>
</evidence>
<dbReference type="PANTHER" id="PTHR43708">
    <property type="entry name" value="CONSERVED EXPRESSED OXIDOREDUCTASE (EUROFUNG)"/>
    <property type="match status" value="1"/>
</dbReference>
<dbReference type="EMBL" id="FOLL01000005">
    <property type="protein sequence ID" value="SFC14885.1"/>
    <property type="molecule type" value="Genomic_DNA"/>
</dbReference>
<dbReference type="Proteomes" id="UP000199577">
    <property type="component" value="Unassembled WGS sequence"/>
</dbReference>
<evidence type="ECO:0000313" key="6">
    <source>
        <dbReference type="Proteomes" id="UP000199577"/>
    </source>
</evidence>
<dbReference type="OrthoDB" id="726883at2"/>
<dbReference type="SUPFAM" id="SSF51735">
    <property type="entry name" value="NAD(P)-binding Rossmann-fold domains"/>
    <property type="match status" value="1"/>
</dbReference>
<comment type="similarity">
    <text evidence="1">Belongs to the Gfo/Idh/MocA family.</text>
</comment>
<evidence type="ECO:0000256" key="1">
    <source>
        <dbReference type="ARBA" id="ARBA00010928"/>
    </source>
</evidence>
<dbReference type="InterPro" id="IPR036291">
    <property type="entry name" value="NAD(P)-bd_dom_sf"/>
</dbReference>
<evidence type="ECO:0000313" key="5">
    <source>
        <dbReference type="EMBL" id="SFC14885.1"/>
    </source>
</evidence>
<dbReference type="Pfam" id="PF02894">
    <property type="entry name" value="GFO_IDH_MocA_C"/>
    <property type="match status" value="1"/>
</dbReference>
<dbReference type="InterPro" id="IPR051317">
    <property type="entry name" value="Gfo/Idh/MocA_oxidoreduct"/>
</dbReference>
<dbReference type="GO" id="GO:0000166">
    <property type="term" value="F:nucleotide binding"/>
    <property type="evidence" value="ECO:0007669"/>
    <property type="project" value="InterPro"/>
</dbReference>
<dbReference type="InterPro" id="IPR004104">
    <property type="entry name" value="Gfo/Idh/MocA-like_OxRdtase_C"/>
</dbReference>
<dbReference type="AlphaFoldDB" id="A0A1I1GTR8"/>
<dbReference type="RefSeq" id="WP_090972860.1">
    <property type="nucleotide sequence ID" value="NZ_FOLL01000005.1"/>
</dbReference>
<gene>
    <name evidence="5" type="ORF">SAMN05421747_10580</name>
</gene>
<reference evidence="5 6" key="1">
    <citation type="submission" date="2016-10" db="EMBL/GenBank/DDBJ databases">
        <authorList>
            <person name="de Groot N.N."/>
        </authorList>
    </citation>
    <scope>NUCLEOTIDE SEQUENCE [LARGE SCALE GENOMIC DNA]</scope>
    <source>
        <strain evidence="5 6">DSM 22900</strain>
    </source>
</reference>
<dbReference type="SUPFAM" id="SSF55347">
    <property type="entry name" value="Glyceraldehyde-3-phosphate dehydrogenase-like, C-terminal domain"/>
    <property type="match status" value="1"/>
</dbReference>
<keyword evidence="6" id="KW-1185">Reference proteome</keyword>
<feature type="domain" description="Gfo/Idh/MocA-like oxidoreductase N-terminal" evidence="3">
    <location>
        <begin position="10"/>
        <end position="126"/>
    </location>
</feature>
<organism evidence="5 6">
    <name type="scientific">Parapedobacter composti</name>
    <dbReference type="NCBI Taxonomy" id="623281"/>
    <lineage>
        <taxon>Bacteria</taxon>
        <taxon>Pseudomonadati</taxon>
        <taxon>Bacteroidota</taxon>
        <taxon>Sphingobacteriia</taxon>
        <taxon>Sphingobacteriales</taxon>
        <taxon>Sphingobacteriaceae</taxon>
        <taxon>Parapedobacter</taxon>
    </lineage>
</organism>
<dbReference type="GO" id="GO:0016491">
    <property type="term" value="F:oxidoreductase activity"/>
    <property type="evidence" value="ECO:0007669"/>
    <property type="project" value="UniProtKB-KW"/>
</dbReference>
<feature type="domain" description="Gfo/Idh/MocA-like oxidoreductase C-terminal" evidence="4">
    <location>
        <begin position="143"/>
        <end position="350"/>
    </location>
</feature>
<dbReference type="PANTHER" id="PTHR43708:SF5">
    <property type="entry name" value="CONSERVED EXPRESSED OXIDOREDUCTASE (EUROFUNG)-RELATED"/>
    <property type="match status" value="1"/>
</dbReference>
<proteinExistence type="inferred from homology"/>
<dbReference type="Pfam" id="PF01408">
    <property type="entry name" value="GFO_IDH_MocA"/>
    <property type="match status" value="1"/>
</dbReference>
<dbReference type="Gene3D" id="3.40.50.720">
    <property type="entry name" value="NAD(P)-binding Rossmann-like Domain"/>
    <property type="match status" value="1"/>
</dbReference>
<dbReference type="STRING" id="623281.SAMN05421747_10580"/>
<sequence>MQYQTIKPLRLGILGLGEGRSTLAAALASPWIELVRICDINESLGRQRMKEFDFHAYTANYQDLLDDPSIDAVAIYTPDQLHAAHVRSALEHGKHVVCTKPFIDDLSDALPLLRLAEQTGKHVFVGQSSRFFEPMMRQRRDFEAGVIGELITVEGYYHADHRWFLQKTWALEPSFKWLYGGLSHPVDFIRWYLPQITEVMGYGMLSRNGRAGGLHHADTMHFIFRARDGRIARVSGAYTGPVQPVMRDSEMSCILRGTEGCSQADYMDLRYAVTTRTGEEQIITWEHKLKHYFRFEGKSHHAGEYQNYLEYFARSVAEGTVAYPDMQEGIGTVALLQAMDRSLQTGKPVKPADLLAEFGIEESTVKL</sequence>
<dbReference type="InterPro" id="IPR000683">
    <property type="entry name" value="Gfo/Idh/MocA-like_OxRdtase_N"/>
</dbReference>
<evidence type="ECO:0000259" key="3">
    <source>
        <dbReference type="Pfam" id="PF01408"/>
    </source>
</evidence>
<name>A0A1I1GTR8_9SPHI</name>